<reference evidence="2 3" key="1">
    <citation type="submission" date="2015-11" db="EMBL/GenBank/DDBJ databases">
        <title>Draft Genome Sequence of the Strain BR 10423 (Rhizobium sp.) isolated from nodules of Mimosa pudica.</title>
        <authorList>
            <person name="Barauna A.C."/>
            <person name="Zilli J.E."/>
            <person name="Simoes-Araujo J.L."/>
            <person name="Reis V.M."/>
            <person name="James E.K."/>
            <person name="Reis F.B.Jr."/>
            <person name="Rouws L.F."/>
            <person name="Passos S.R."/>
            <person name="Gois S.R."/>
        </authorList>
    </citation>
    <scope>NUCLEOTIDE SEQUENCE [LARGE SCALE GENOMIC DNA]</scope>
    <source>
        <strain evidence="2 3">BR10423</strain>
    </source>
</reference>
<dbReference type="GO" id="GO:0030151">
    <property type="term" value="F:molybdenum ion binding"/>
    <property type="evidence" value="ECO:0007669"/>
    <property type="project" value="InterPro"/>
</dbReference>
<dbReference type="PROSITE" id="PS51340">
    <property type="entry name" value="MOSC"/>
    <property type="match status" value="1"/>
</dbReference>
<comment type="caution">
    <text evidence="2">The sequence shown here is derived from an EMBL/GenBank/DDBJ whole genome shotgun (WGS) entry which is preliminary data.</text>
</comment>
<dbReference type="EMBL" id="LNCD01000001">
    <property type="protein sequence ID" value="KWV60329.1"/>
    <property type="molecule type" value="Genomic_DNA"/>
</dbReference>
<dbReference type="InterPro" id="IPR005303">
    <property type="entry name" value="MOCOS_middle"/>
</dbReference>
<evidence type="ECO:0000259" key="1">
    <source>
        <dbReference type="PROSITE" id="PS51340"/>
    </source>
</evidence>
<accession>A0A109K4L3</accession>
<dbReference type="RefSeq" id="WP_062368312.1">
    <property type="nucleotide sequence ID" value="NZ_LNCD01000001.1"/>
</dbReference>
<dbReference type="Pfam" id="PF03473">
    <property type="entry name" value="MOSC"/>
    <property type="match status" value="1"/>
</dbReference>
<dbReference type="AlphaFoldDB" id="A0A109K4L3"/>
<dbReference type="InterPro" id="IPR011037">
    <property type="entry name" value="Pyrv_Knase-like_insert_dom_sf"/>
</dbReference>
<dbReference type="InterPro" id="IPR005302">
    <property type="entry name" value="MoCF_Sase_C"/>
</dbReference>
<evidence type="ECO:0000313" key="2">
    <source>
        <dbReference type="EMBL" id="KWV60329.1"/>
    </source>
</evidence>
<name>A0A109K4L3_9HYPH</name>
<proteinExistence type="predicted"/>
<gene>
    <name evidence="2" type="ORF">AS026_00560</name>
</gene>
<evidence type="ECO:0000313" key="3">
    <source>
        <dbReference type="Proteomes" id="UP000068164"/>
    </source>
</evidence>
<dbReference type="OrthoDB" id="581532at2"/>
<dbReference type="Proteomes" id="UP000068164">
    <property type="component" value="Unassembled WGS sequence"/>
</dbReference>
<dbReference type="SUPFAM" id="SSF50800">
    <property type="entry name" value="PK beta-barrel domain-like"/>
    <property type="match status" value="1"/>
</dbReference>
<sequence>MRKVGTISELWRYPVSSTAGELIEQCEVTATGVVGDRRLALVDAATGVAAHPERDKRWQKAIFVRSRTIWDGTVEIKLPGHDWLSVDAPGLTEALTGFFEFEVTVKPYERARPADDRTNFAIDRYDVSPLHLLTSASVDQLKAIHPNGDPDRRRFRPNIFLETEPDLSGFAELQWVDAPVRLGHVRATVIAPTKRCGFTIIAQDGLENDPEILRNVMKFGNRNMGVYCRPNEPGVVRVGDAVFISA</sequence>
<dbReference type="Pfam" id="PF03476">
    <property type="entry name" value="MOSC_N"/>
    <property type="match status" value="1"/>
</dbReference>
<keyword evidence="3" id="KW-1185">Reference proteome</keyword>
<protein>
    <recommendedName>
        <fullName evidence="1">MOSC domain-containing protein</fullName>
    </recommendedName>
</protein>
<dbReference type="GO" id="GO:0030170">
    <property type="term" value="F:pyridoxal phosphate binding"/>
    <property type="evidence" value="ECO:0007669"/>
    <property type="project" value="InterPro"/>
</dbReference>
<dbReference type="GO" id="GO:0003824">
    <property type="term" value="F:catalytic activity"/>
    <property type="evidence" value="ECO:0007669"/>
    <property type="project" value="InterPro"/>
</dbReference>
<feature type="domain" description="MOSC" evidence="1">
    <location>
        <begin position="97"/>
        <end position="245"/>
    </location>
</feature>
<organism evidence="2 3">
    <name type="scientific">Rhizobium altiplani</name>
    <dbReference type="NCBI Taxonomy" id="1864509"/>
    <lineage>
        <taxon>Bacteria</taxon>
        <taxon>Pseudomonadati</taxon>
        <taxon>Pseudomonadota</taxon>
        <taxon>Alphaproteobacteria</taxon>
        <taxon>Hyphomicrobiales</taxon>
        <taxon>Rhizobiaceae</taxon>
        <taxon>Rhizobium/Agrobacterium group</taxon>
        <taxon>Rhizobium</taxon>
    </lineage>
</organism>